<dbReference type="AlphaFoldDB" id="A0A9P6E9E9"/>
<keyword evidence="1" id="KW-0472">Membrane</keyword>
<dbReference type="Proteomes" id="UP000807306">
    <property type="component" value="Unassembled WGS sequence"/>
</dbReference>
<name>A0A9P6E9E9_9AGAR</name>
<evidence type="ECO:0000313" key="4">
    <source>
        <dbReference type="Proteomes" id="UP000807306"/>
    </source>
</evidence>
<feature type="transmembrane region" description="Helical" evidence="1">
    <location>
        <begin position="12"/>
        <end position="34"/>
    </location>
</feature>
<proteinExistence type="predicted"/>
<evidence type="ECO:0000313" key="3">
    <source>
        <dbReference type="EMBL" id="KAF9524803.1"/>
    </source>
</evidence>
<keyword evidence="1" id="KW-0812">Transmembrane</keyword>
<sequence length="319" mass="35147">MMTVYETTLGPAFFGILVATGLYGAMGLQTLYYYQHNENDLLIFKLLVGCLGVLETIRLSFLLHTLYGLFVLNFGNLGYLNYPPWSFVAAIILSNLVELIVRGVYAARIYVLYGRYGKLKRIALPAVILCLSLMVFISGAIYGAKRSKLHMIEEQGSIAKYLYISFSGAVVADFMSAISLCTVLFHSRTGIKRTDSILRILMAFSINTGLLTSFASTACFVTYTVWPVTFIYMGVLFSKSQLYVNSYFATLNARESFRQTYKTNSSHGPISVVLTSVNALHTMSMGSTAVTESALKGGTERAESIISSEGIEHGRPMAV</sequence>
<protein>
    <recommendedName>
        <fullName evidence="2">DUF6534 domain-containing protein</fullName>
    </recommendedName>
</protein>
<feature type="transmembrane region" description="Helical" evidence="1">
    <location>
        <begin position="82"/>
        <end position="101"/>
    </location>
</feature>
<feature type="transmembrane region" description="Helical" evidence="1">
    <location>
        <begin position="197"/>
        <end position="223"/>
    </location>
</feature>
<dbReference type="Pfam" id="PF20152">
    <property type="entry name" value="DUF6534"/>
    <property type="match status" value="1"/>
</dbReference>
<keyword evidence="4" id="KW-1185">Reference proteome</keyword>
<reference evidence="3" key="1">
    <citation type="submission" date="2020-11" db="EMBL/GenBank/DDBJ databases">
        <authorList>
            <consortium name="DOE Joint Genome Institute"/>
            <person name="Ahrendt S."/>
            <person name="Riley R."/>
            <person name="Andreopoulos W."/>
            <person name="Labutti K."/>
            <person name="Pangilinan J."/>
            <person name="Ruiz-Duenas F.J."/>
            <person name="Barrasa J.M."/>
            <person name="Sanchez-Garcia M."/>
            <person name="Camarero S."/>
            <person name="Miyauchi S."/>
            <person name="Serrano A."/>
            <person name="Linde D."/>
            <person name="Babiker R."/>
            <person name="Drula E."/>
            <person name="Ayuso-Fernandez I."/>
            <person name="Pacheco R."/>
            <person name="Padilla G."/>
            <person name="Ferreira P."/>
            <person name="Barriuso J."/>
            <person name="Kellner H."/>
            <person name="Castanera R."/>
            <person name="Alfaro M."/>
            <person name="Ramirez L."/>
            <person name="Pisabarro A.G."/>
            <person name="Kuo A."/>
            <person name="Tritt A."/>
            <person name="Lipzen A."/>
            <person name="He G."/>
            <person name="Yan M."/>
            <person name="Ng V."/>
            <person name="Cullen D."/>
            <person name="Martin F."/>
            <person name="Rosso M.-N."/>
            <person name="Henrissat B."/>
            <person name="Hibbett D."/>
            <person name="Martinez A.T."/>
            <person name="Grigoriev I.V."/>
        </authorList>
    </citation>
    <scope>NUCLEOTIDE SEQUENCE</scope>
    <source>
        <strain evidence="3">CBS 506.95</strain>
    </source>
</reference>
<evidence type="ECO:0000256" key="1">
    <source>
        <dbReference type="SAM" id="Phobius"/>
    </source>
</evidence>
<feature type="transmembrane region" description="Helical" evidence="1">
    <location>
        <begin position="162"/>
        <end position="185"/>
    </location>
</feature>
<dbReference type="PANTHER" id="PTHR40465:SF1">
    <property type="entry name" value="DUF6534 DOMAIN-CONTAINING PROTEIN"/>
    <property type="match status" value="1"/>
</dbReference>
<feature type="transmembrane region" description="Helical" evidence="1">
    <location>
        <begin position="46"/>
        <end position="70"/>
    </location>
</feature>
<dbReference type="InterPro" id="IPR045339">
    <property type="entry name" value="DUF6534"/>
</dbReference>
<dbReference type="EMBL" id="MU157893">
    <property type="protein sequence ID" value="KAF9524803.1"/>
    <property type="molecule type" value="Genomic_DNA"/>
</dbReference>
<accession>A0A9P6E9E9</accession>
<gene>
    <name evidence="3" type="ORF">CPB83DRAFT_860719</name>
</gene>
<feature type="transmembrane region" description="Helical" evidence="1">
    <location>
        <begin position="122"/>
        <end position="142"/>
    </location>
</feature>
<keyword evidence="1" id="KW-1133">Transmembrane helix</keyword>
<evidence type="ECO:0000259" key="2">
    <source>
        <dbReference type="Pfam" id="PF20152"/>
    </source>
</evidence>
<comment type="caution">
    <text evidence="3">The sequence shown here is derived from an EMBL/GenBank/DDBJ whole genome shotgun (WGS) entry which is preliminary data.</text>
</comment>
<dbReference type="OrthoDB" id="3270417at2759"/>
<organism evidence="3 4">
    <name type="scientific">Crepidotus variabilis</name>
    <dbReference type="NCBI Taxonomy" id="179855"/>
    <lineage>
        <taxon>Eukaryota</taxon>
        <taxon>Fungi</taxon>
        <taxon>Dikarya</taxon>
        <taxon>Basidiomycota</taxon>
        <taxon>Agaricomycotina</taxon>
        <taxon>Agaricomycetes</taxon>
        <taxon>Agaricomycetidae</taxon>
        <taxon>Agaricales</taxon>
        <taxon>Agaricineae</taxon>
        <taxon>Crepidotaceae</taxon>
        <taxon>Crepidotus</taxon>
    </lineage>
</organism>
<dbReference type="PANTHER" id="PTHR40465">
    <property type="entry name" value="CHROMOSOME 1, WHOLE GENOME SHOTGUN SEQUENCE"/>
    <property type="match status" value="1"/>
</dbReference>
<feature type="domain" description="DUF6534" evidence="2">
    <location>
        <begin position="169"/>
        <end position="256"/>
    </location>
</feature>